<sequence>MESQILSCAQVYHPFALAPGKGKGWFFFSSSLFLSLANGLGGGVLRTPVHKEWIKKVIVASSSSSEEEESARSW</sequence>
<dbReference type="EMBL" id="RCHU02000004">
    <property type="protein sequence ID" value="KAL3596591.1"/>
    <property type="molecule type" value="Genomic_DNA"/>
</dbReference>
<accession>A0ACC4CFG5</accession>
<reference evidence="1 2" key="1">
    <citation type="journal article" date="2024" name="Plant Biotechnol. J.">
        <title>Genome and CRISPR/Cas9 system of a widespread forest tree (Populus alba) in the world.</title>
        <authorList>
            <person name="Liu Y.J."/>
            <person name="Jiang P.F."/>
            <person name="Han X.M."/>
            <person name="Li X.Y."/>
            <person name="Wang H.M."/>
            <person name="Wang Y.J."/>
            <person name="Wang X.X."/>
            <person name="Zeng Q.Y."/>
        </authorList>
    </citation>
    <scope>NUCLEOTIDE SEQUENCE [LARGE SCALE GENOMIC DNA]</scope>
    <source>
        <strain evidence="2">cv. PAL-ZL1</strain>
    </source>
</reference>
<protein>
    <submittedName>
        <fullName evidence="1">Uncharacterized protein</fullName>
    </submittedName>
</protein>
<name>A0ACC4CFG5_POPAL</name>
<keyword evidence="2" id="KW-1185">Reference proteome</keyword>
<gene>
    <name evidence="1" type="ORF">D5086_008228</name>
</gene>
<dbReference type="Proteomes" id="UP000309997">
    <property type="component" value="Unassembled WGS sequence"/>
</dbReference>
<comment type="caution">
    <text evidence="1">The sequence shown here is derived from an EMBL/GenBank/DDBJ whole genome shotgun (WGS) entry which is preliminary data.</text>
</comment>
<evidence type="ECO:0000313" key="1">
    <source>
        <dbReference type="EMBL" id="KAL3596591.1"/>
    </source>
</evidence>
<evidence type="ECO:0000313" key="2">
    <source>
        <dbReference type="Proteomes" id="UP000309997"/>
    </source>
</evidence>
<organism evidence="1 2">
    <name type="scientific">Populus alba</name>
    <name type="common">White poplar</name>
    <dbReference type="NCBI Taxonomy" id="43335"/>
    <lineage>
        <taxon>Eukaryota</taxon>
        <taxon>Viridiplantae</taxon>
        <taxon>Streptophyta</taxon>
        <taxon>Embryophyta</taxon>
        <taxon>Tracheophyta</taxon>
        <taxon>Spermatophyta</taxon>
        <taxon>Magnoliopsida</taxon>
        <taxon>eudicotyledons</taxon>
        <taxon>Gunneridae</taxon>
        <taxon>Pentapetalae</taxon>
        <taxon>rosids</taxon>
        <taxon>fabids</taxon>
        <taxon>Malpighiales</taxon>
        <taxon>Salicaceae</taxon>
        <taxon>Saliceae</taxon>
        <taxon>Populus</taxon>
    </lineage>
</organism>
<proteinExistence type="predicted"/>